<protein>
    <recommendedName>
        <fullName evidence="3">Fungal-type protein kinase domain-containing protein</fullName>
    </recommendedName>
</protein>
<sequence>MSHQTLLEYLTKDAPPALSYQNTTRTSNTTNNKYSWRDIKNVVPWPDFSYSRIIQDYGPVLNRTSILSDPMPTSPPRPIRDESLFHDRFVEYISPRVRRALRAGFEQNPSLTAAANHEAVTFDGGSAVTLLDQFKPDTAILRSSDIVGTGDNRAPGDLKVSWKWKSEWRTTTDAQDAREYKQVLSQLNYYMVQNKTKYGFIVTDTELVPMTGNCDWKLS</sequence>
<evidence type="ECO:0000313" key="1">
    <source>
        <dbReference type="EMBL" id="RLL93207.1"/>
    </source>
</evidence>
<dbReference type="Proteomes" id="UP000215289">
    <property type="component" value="Unassembled WGS sequence"/>
</dbReference>
<comment type="caution">
    <text evidence="1">The sequence shown here is derived from an EMBL/GenBank/DDBJ whole genome shotgun (WGS) entry which is preliminary data.</text>
</comment>
<dbReference type="OrthoDB" id="4367324at2759"/>
<dbReference type="EMBL" id="NIDN02000367">
    <property type="protein sequence ID" value="RLL93207.1"/>
    <property type="molecule type" value="Genomic_DNA"/>
</dbReference>
<accession>A0A3R7IZJ5</accession>
<dbReference type="STRING" id="1245748.A0A3R7IZJ5"/>
<gene>
    <name evidence="1" type="ORF">CFD26_101972</name>
</gene>
<proteinExistence type="predicted"/>
<evidence type="ECO:0000313" key="2">
    <source>
        <dbReference type="Proteomes" id="UP000215289"/>
    </source>
</evidence>
<dbReference type="AlphaFoldDB" id="A0A3R7IZJ5"/>
<keyword evidence="2" id="KW-1185">Reference proteome</keyword>
<reference evidence="1 2" key="1">
    <citation type="submission" date="2018-08" db="EMBL/GenBank/DDBJ databases">
        <title>Draft genome sequences of two Aspergillus turcosus clinical strains isolated from bronchoalveolar lavage fluid: one azole-susceptible and the other azole-resistant.</title>
        <authorList>
            <person name="Parent-Michaud M."/>
            <person name="Dufresne P.J."/>
            <person name="Fournier E."/>
            <person name="Martineau C."/>
            <person name="Moreira S."/>
            <person name="Perkins V."/>
            <person name="De Repentigny L."/>
            <person name="Dufresne S.F."/>
        </authorList>
    </citation>
    <scope>NUCLEOTIDE SEQUENCE [LARGE SCALE GENOMIC DNA]</scope>
    <source>
        <strain evidence="1">HMR AF 1038</strain>
    </source>
</reference>
<organism evidence="1 2">
    <name type="scientific">Aspergillus turcosus</name>
    <dbReference type="NCBI Taxonomy" id="1245748"/>
    <lineage>
        <taxon>Eukaryota</taxon>
        <taxon>Fungi</taxon>
        <taxon>Dikarya</taxon>
        <taxon>Ascomycota</taxon>
        <taxon>Pezizomycotina</taxon>
        <taxon>Eurotiomycetes</taxon>
        <taxon>Eurotiomycetidae</taxon>
        <taxon>Eurotiales</taxon>
        <taxon>Aspergillaceae</taxon>
        <taxon>Aspergillus</taxon>
        <taxon>Aspergillus subgen. Fumigati</taxon>
    </lineage>
</organism>
<evidence type="ECO:0008006" key="3">
    <source>
        <dbReference type="Google" id="ProtNLM"/>
    </source>
</evidence>
<name>A0A3R7IZJ5_9EURO</name>